<dbReference type="AlphaFoldDB" id="A1AMF9"/>
<protein>
    <submittedName>
        <fullName evidence="11">Endonuclease/exonuclease/phosphatase</fullName>
    </submittedName>
</protein>
<dbReference type="RefSeq" id="WP_011734838.1">
    <property type="nucleotide sequence ID" value="NC_008609.1"/>
</dbReference>
<keyword evidence="9" id="KW-0472">Membrane</keyword>
<evidence type="ECO:0000256" key="6">
    <source>
        <dbReference type="ARBA" id="ARBA00022801"/>
    </source>
</evidence>
<evidence type="ECO:0000259" key="10">
    <source>
        <dbReference type="Pfam" id="PF03372"/>
    </source>
</evidence>
<keyword evidence="3" id="KW-0540">Nuclease</keyword>
<keyword evidence="5" id="KW-0227">DNA damage</keyword>
<evidence type="ECO:0000313" key="12">
    <source>
        <dbReference type="Proteomes" id="UP000006732"/>
    </source>
</evidence>
<keyword evidence="7" id="KW-0460">Magnesium</keyword>
<dbReference type="EMBL" id="CP000482">
    <property type="protein sequence ID" value="ABK98529.1"/>
    <property type="molecule type" value="Genomic_DNA"/>
</dbReference>
<keyword evidence="11" id="KW-0269">Exonuclease</keyword>
<keyword evidence="12" id="KW-1185">Reference proteome</keyword>
<dbReference type="STRING" id="338966.Ppro_0900"/>
<gene>
    <name evidence="11" type="ordered locus">Ppro_0900</name>
</gene>
<dbReference type="HOGENOM" id="CLU_069581_0_0_7"/>
<evidence type="ECO:0000256" key="9">
    <source>
        <dbReference type="SAM" id="Phobius"/>
    </source>
</evidence>
<comment type="cofactor">
    <cofactor evidence="1">
        <name>Mn(2+)</name>
        <dbReference type="ChEBI" id="CHEBI:29035"/>
    </cofactor>
</comment>
<comment type="cofactor">
    <cofactor evidence="2">
        <name>Mg(2+)</name>
        <dbReference type="ChEBI" id="CHEBI:18420"/>
    </cofactor>
</comment>
<dbReference type="OrthoDB" id="209281at2"/>
<feature type="transmembrane region" description="Helical" evidence="9">
    <location>
        <begin position="45"/>
        <end position="65"/>
    </location>
</feature>
<dbReference type="Proteomes" id="UP000006732">
    <property type="component" value="Chromosome"/>
</dbReference>
<evidence type="ECO:0000256" key="5">
    <source>
        <dbReference type="ARBA" id="ARBA00022763"/>
    </source>
</evidence>
<reference evidence="11 12" key="1">
    <citation type="submission" date="2006-10" db="EMBL/GenBank/DDBJ databases">
        <title>Complete sequence of chromosome of Pelobacter propionicus DSM 2379.</title>
        <authorList>
            <consortium name="US DOE Joint Genome Institute"/>
            <person name="Copeland A."/>
            <person name="Lucas S."/>
            <person name="Lapidus A."/>
            <person name="Barry K."/>
            <person name="Detter J.C."/>
            <person name="Glavina del Rio T."/>
            <person name="Hammon N."/>
            <person name="Israni S."/>
            <person name="Dalin E."/>
            <person name="Tice H."/>
            <person name="Pitluck S."/>
            <person name="Saunders E."/>
            <person name="Brettin T."/>
            <person name="Bruce D."/>
            <person name="Han C."/>
            <person name="Tapia R."/>
            <person name="Schmutz J."/>
            <person name="Larimer F."/>
            <person name="Land M."/>
            <person name="Hauser L."/>
            <person name="Kyrpides N."/>
            <person name="Kim E."/>
            <person name="Lovley D."/>
            <person name="Richardson P."/>
        </authorList>
    </citation>
    <scope>NUCLEOTIDE SEQUENCE [LARGE SCALE GENOMIC DNA]</scope>
    <source>
        <strain evidence="12">DSM 2379 / NBRC 103807 / OttBd1</strain>
    </source>
</reference>
<keyword evidence="4" id="KW-0479">Metal-binding</keyword>
<keyword evidence="8" id="KW-0234">DNA repair</keyword>
<dbReference type="KEGG" id="ppd:Ppro_0900"/>
<organism evidence="11 12">
    <name type="scientific">Pelobacter propionicus (strain DSM 2379 / NBRC 103807 / OttBd1)</name>
    <dbReference type="NCBI Taxonomy" id="338966"/>
    <lineage>
        <taxon>Bacteria</taxon>
        <taxon>Pseudomonadati</taxon>
        <taxon>Thermodesulfobacteriota</taxon>
        <taxon>Desulfuromonadia</taxon>
        <taxon>Desulfuromonadales</taxon>
        <taxon>Desulfuromonadaceae</taxon>
        <taxon>Pelobacter</taxon>
    </lineage>
</organism>
<dbReference type="InterPro" id="IPR051547">
    <property type="entry name" value="TDP2-like"/>
</dbReference>
<evidence type="ECO:0000256" key="1">
    <source>
        <dbReference type="ARBA" id="ARBA00001936"/>
    </source>
</evidence>
<keyword evidence="9" id="KW-0812">Transmembrane</keyword>
<evidence type="ECO:0000313" key="11">
    <source>
        <dbReference type="EMBL" id="ABK98529.1"/>
    </source>
</evidence>
<keyword evidence="11" id="KW-0255">Endonuclease</keyword>
<dbReference type="InterPro" id="IPR005135">
    <property type="entry name" value="Endo/exonuclease/phosphatase"/>
</dbReference>
<keyword evidence="9" id="KW-1133">Transmembrane helix</keyword>
<feature type="domain" description="Endonuclease/exonuclease/phosphatase" evidence="10">
    <location>
        <begin position="107"/>
        <end position="342"/>
    </location>
</feature>
<evidence type="ECO:0000256" key="4">
    <source>
        <dbReference type="ARBA" id="ARBA00022723"/>
    </source>
</evidence>
<dbReference type="PANTHER" id="PTHR15822:SF4">
    <property type="entry name" value="TYROSYL-DNA PHOSPHODIESTERASE 2"/>
    <property type="match status" value="1"/>
</dbReference>
<dbReference type="eggNOG" id="COG3021">
    <property type="taxonomic scope" value="Bacteria"/>
</dbReference>
<accession>A1AMF9</accession>
<sequence length="354" mass="40060">MTNRPAPKTPFLLILPLLAYGAILVALTLFNRFGPERWWFTAFNLYLPQAIWLIPGLFFSIICFLTARRWLWLPLLCVAWVAGPLMGFCWPWGQAHGSSTATPLRVMTWNVKYCSRGKLAQQALKDDIARANPDIVLFQDAGGVMQGALGSYFAKWHFHSQEQFVIASRFPLEETEILPISRPSGKQKTFARYRVKIGSTPVSLYNIHFESPREGLSAVGSARKRPWYLPKGIQRFERNVSIRLSQARMVQEFISQEKGPVIIGGDLNSPDASQVCAGLRDAGLHDAFAEGGRGYGYTYGHFLLQRRLPWMRVSWMRIDHVMMSSHFKALGCRTGTGEASDHRPVIADLLFLRK</sequence>
<dbReference type="Pfam" id="PF03372">
    <property type="entry name" value="Exo_endo_phos"/>
    <property type="match status" value="1"/>
</dbReference>
<dbReference type="GO" id="GO:0004519">
    <property type="term" value="F:endonuclease activity"/>
    <property type="evidence" value="ECO:0007669"/>
    <property type="project" value="UniProtKB-KW"/>
</dbReference>
<dbReference type="GO" id="GO:0006281">
    <property type="term" value="P:DNA repair"/>
    <property type="evidence" value="ECO:0007669"/>
    <property type="project" value="UniProtKB-KW"/>
</dbReference>
<proteinExistence type="predicted"/>
<dbReference type="GO" id="GO:0004527">
    <property type="term" value="F:exonuclease activity"/>
    <property type="evidence" value="ECO:0007669"/>
    <property type="project" value="UniProtKB-KW"/>
</dbReference>
<evidence type="ECO:0000256" key="7">
    <source>
        <dbReference type="ARBA" id="ARBA00022842"/>
    </source>
</evidence>
<dbReference type="SUPFAM" id="SSF56219">
    <property type="entry name" value="DNase I-like"/>
    <property type="match status" value="1"/>
</dbReference>
<feature type="transmembrane region" description="Helical" evidence="9">
    <location>
        <begin position="72"/>
        <end position="93"/>
    </location>
</feature>
<dbReference type="GO" id="GO:0046872">
    <property type="term" value="F:metal ion binding"/>
    <property type="evidence" value="ECO:0007669"/>
    <property type="project" value="UniProtKB-KW"/>
</dbReference>
<dbReference type="Gene3D" id="3.60.10.10">
    <property type="entry name" value="Endonuclease/exonuclease/phosphatase"/>
    <property type="match status" value="1"/>
</dbReference>
<evidence type="ECO:0000256" key="8">
    <source>
        <dbReference type="ARBA" id="ARBA00023204"/>
    </source>
</evidence>
<evidence type="ECO:0000256" key="3">
    <source>
        <dbReference type="ARBA" id="ARBA00022722"/>
    </source>
</evidence>
<keyword evidence="6" id="KW-0378">Hydrolase</keyword>
<name>A1AMF9_PELPD</name>
<feature type="transmembrane region" description="Helical" evidence="9">
    <location>
        <begin position="12"/>
        <end position="33"/>
    </location>
</feature>
<evidence type="ECO:0000256" key="2">
    <source>
        <dbReference type="ARBA" id="ARBA00001946"/>
    </source>
</evidence>
<dbReference type="PANTHER" id="PTHR15822">
    <property type="entry name" value="TRAF AND TNF RECEPTOR-ASSOCIATED PROTEIN"/>
    <property type="match status" value="1"/>
</dbReference>
<dbReference type="InterPro" id="IPR036691">
    <property type="entry name" value="Endo/exonu/phosph_ase_sf"/>
</dbReference>